<dbReference type="AlphaFoldDB" id="A0A194W9Z8"/>
<sequence>MGYTKDADDGEFALPPPPASIGLRSEDDYGQFSTPDASRASTPSSGVQDRTYRHANLAVNNIHIRRQLPRCHIHSSYMETVRTKQDSNEDDVAVSLNDTIYPNPKRTRLMDLQWV</sequence>
<feature type="region of interest" description="Disordered" evidence="1">
    <location>
        <begin position="1"/>
        <end position="48"/>
    </location>
</feature>
<gene>
    <name evidence="2" type="ORF">VM1G_11897</name>
</gene>
<name>A0A194W9Z8_CYTMA</name>
<evidence type="ECO:0000313" key="2">
    <source>
        <dbReference type="EMBL" id="KUI73276.1"/>
    </source>
</evidence>
<reference evidence="2" key="1">
    <citation type="submission" date="2014-12" db="EMBL/GenBank/DDBJ databases">
        <title>Genome Sequence of Valsa Canker Pathogens Uncovers a Specific Adaption of Colonization on Woody Bark.</title>
        <authorList>
            <person name="Yin Z."/>
            <person name="Liu H."/>
            <person name="Gao X."/>
            <person name="Li Z."/>
            <person name="Song N."/>
            <person name="Ke X."/>
            <person name="Dai Q."/>
            <person name="Wu Y."/>
            <person name="Sun Y."/>
            <person name="Xu J.-R."/>
            <person name="Kang Z.K."/>
            <person name="Wang L."/>
            <person name="Huang L."/>
        </authorList>
    </citation>
    <scope>NUCLEOTIDE SEQUENCE [LARGE SCALE GENOMIC DNA]</scope>
    <source>
        <strain evidence="2">03-8</strain>
    </source>
</reference>
<dbReference type="Proteomes" id="UP000078559">
    <property type="component" value="Chromosome 10"/>
</dbReference>
<accession>A0A194W9Z8</accession>
<protein>
    <submittedName>
        <fullName evidence="2">Uncharacterized protein</fullName>
    </submittedName>
</protein>
<evidence type="ECO:0000313" key="3">
    <source>
        <dbReference type="Proteomes" id="UP000078559"/>
    </source>
</evidence>
<dbReference type="EMBL" id="CM003107">
    <property type="protein sequence ID" value="KUI73276.1"/>
    <property type="molecule type" value="Genomic_DNA"/>
</dbReference>
<evidence type="ECO:0000256" key="1">
    <source>
        <dbReference type="SAM" id="MobiDB-lite"/>
    </source>
</evidence>
<organism evidence="2 3">
    <name type="scientific">Cytospora mali</name>
    <name type="common">Apple Valsa canker fungus</name>
    <name type="synonym">Valsa mali</name>
    <dbReference type="NCBI Taxonomy" id="578113"/>
    <lineage>
        <taxon>Eukaryota</taxon>
        <taxon>Fungi</taxon>
        <taxon>Dikarya</taxon>
        <taxon>Ascomycota</taxon>
        <taxon>Pezizomycotina</taxon>
        <taxon>Sordariomycetes</taxon>
        <taxon>Sordariomycetidae</taxon>
        <taxon>Diaporthales</taxon>
        <taxon>Cytosporaceae</taxon>
        <taxon>Cytospora</taxon>
    </lineage>
</organism>
<proteinExistence type="predicted"/>
<feature type="compositionally biased region" description="Polar residues" evidence="1">
    <location>
        <begin position="31"/>
        <end position="48"/>
    </location>
</feature>
<keyword evidence="3" id="KW-1185">Reference proteome</keyword>